<gene>
    <name evidence="1" type="ORF">CLOHIR_00224</name>
</gene>
<dbReference type="OrthoDB" id="1706482at2"/>
<dbReference type="AlphaFoldDB" id="B6FWH5"/>
<organism evidence="1 2">
    <name type="scientific">Peptacetobacter hiranonis (strain DSM 13275 / JCM 10541 / KCTC 15199 / TO-931)</name>
    <name type="common">Clostridium hiranonis</name>
    <dbReference type="NCBI Taxonomy" id="500633"/>
    <lineage>
        <taxon>Bacteria</taxon>
        <taxon>Bacillati</taxon>
        <taxon>Bacillota</taxon>
        <taxon>Clostridia</taxon>
        <taxon>Peptostreptococcales</taxon>
        <taxon>Peptostreptococcaceae</taxon>
        <taxon>Peptacetobacter</taxon>
    </lineage>
</organism>
<dbReference type="EMBL" id="ABWP01000010">
    <property type="protein sequence ID" value="EEA86082.1"/>
    <property type="molecule type" value="Genomic_DNA"/>
</dbReference>
<dbReference type="STRING" id="500633.CLOHIR_00224"/>
<evidence type="ECO:0000313" key="2">
    <source>
        <dbReference type="Proteomes" id="UP000003178"/>
    </source>
</evidence>
<protein>
    <recommendedName>
        <fullName evidence="3">Polymerase beta nucleotidyltransferase domain-containing protein</fullName>
    </recommendedName>
</protein>
<keyword evidence="2" id="KW-1185">Reference proteome</keyword>
<dbReference type="Proteomes" id="UP000003178">
    <property type="component" value="Unassembled WGS sequence"/>
</dbReference>
<reference evidence="1 2" key="2">
    <citation type="submission" date="2008-10" db="EMBL/GenBank/DDBJ databases">
        <title>Draft genome sequence of Clostridium hiranonis (DSM 13275).</title>
        <authorList>
            <person name="Sudarsanam P."/>
            <person name="Ley R."/>
            <person name="Guruge J."/>
            <person name="Turnbaugh P.J."/>
            <person name="Mahowald M."/>
            <person name="Liep D."/>
            <person name="Gordon J."/>
        </authorList>
    </citation>
    <scope>NUCLEOTIDE SEQUENCE [LARGE SCALE GENOMIC DNA]</scope>
    <source>
        <strain evidence="1 2">DSM 13275</strain>
    </source>
</reference>
<accession>B6FWH5</accession>
<name>B6FWH5_PEPHT</name>
<dbReference type="RefSeq" id="WP_006439143.1">
    <property type="nucleotide sequence ID" value="NZ_DS995355.1"/>
</dbReference>
<dbReference type="HOGENOM" id="CLU_1913425_0_0_9"/>
<sequence length="132" mass="15467">MGKKEEKAFNFVIDKLKNDENNISIMLVGSAKCKNLADENLSINDIDLFIIRRNQISDQIREFSSYFGVDFDINYFSIESANRYIERGEKFFVKAISNPVVVFEREEVSESIIEKCKIMYDKINKNNKKEVF</sequence>
<evidence type="ECO:0000313" key="1">
    <source>
        <dbReference type="EMBL" id="EEA86082.1"/>
    </source>
</evidence>
<proteinExistence type="predicted"/>
<comment type="caution">
    <text evidence="1">The sequence shown here is derived from an EMBL/GenBank/DDBJ whole genome shotgun (WGS) entry which is preliminary data.</text>
</comment>
<evidence type="ECO:0008006" key="3">
    <source>
        <dbReference type="Google" id="ProtNLM"/>
    </source>
</evidence>
<reference evidence="1 2" key="1">
    <citation type="submission" date="2008-09" db="EMBL/GenBank/DDBJ databases">
        <authorList>
            <person name="Fulton L."/>
            <person name="Clifton S."/>
            <person name="Fulton B."/>
            <person name="Xu J."/>
            <person name="Minx P."/>
            <person name="Pepin K.H."/>
            <person name="Johnson M."/>
            <person name="Thiruvilangam P."/>
            <person name="Bhonagiri V."/>
            <person name="Nash W.E."/>
            <person name="Mardis E.R."/>
            <person name="Wilson R.K."/>
        </authorList>
    </citation>
    <scope>NUCLEOTIDE SEQUENCE [LARGE SCALE GENOMIC DNA]</scope>
    <source>
        <strain evidence="1 2">DSM 13275</strain>
    </source>
</reference>